<evidence type="ECO:0000259" key="7">
    <source>
        <dbReference type="Pfam" id="PF08281"/>
    </source>
</evidence>
<dbReference type="GO" id="GO:0003677">
    <property type="term" value="F:DNA binding"/>
    <property type="evidence" value="ECO:0007669"/>
    <property type="project" value="UniProtKB-KW"/>
</dbReference>
<dbReference type="Proteomes" id="UP000239485">
    <property type="component" value="Unassembled WGS sequence"/>
</dbReference>
<evidence type="ECO:0000256" key="5">
    <source>
        <dbReference type="ARBA" id="ARBA00023163"/>
    </source>
</evidence>
<dbReference type="Gene3D" id="1.10.1740.10">
    <property type="match status" value="1"/>
</dbReference>
<dbReference type="OrthoDB" id="3777963at2"/>
<dbReference type="InterPro" id="IPR013325">
    <property type="entry name" value="RNA_pol_sigma_r2"/>
</dbReference>
<name>A0A2S6IVB4_9ACTN</name>
<reference evidence="8 9" key="1">
    <citation type="submission" date="2018-02" db="EMBL/GenBank/DDBJ databases">
        <title>Genomic Encyclopedia of Archaeal and Bacterial Type Strains, Phase II (KMG-II): from individual species to whole genera.</title>
        <authorList>
            <person name="Goeker M."/>
        </authorList>
    </citation>
    <scope>NUCLEOTIDE SEQUENCE [LARGE SCALE GENOMIC DNA]</scope>
    <source>
        <strain evidence="8 9">DSM 22857</strain>
    </source>
</reference>
<dbReference type="Pfam" id="PF08281">
    <property type="entry name" value="Sigma70_r4_2"/>
    <property type="match status" value="1"/>
</dbReference>
<dbReference type="InterPro" id="IPR013249">
    <property type="entry name" value="RNA_pol_sigma70_r4_t2"/>
</dbReference>
<evidence type="ECO:0000256" key="3">
    <source>
        <dbReference type="ARBA" id="ARBA00023082"/>
    </source>
</evidence>
<dbReference type="Gene3D" id="1.10.10.10">
    <property type="entry name" value="Winged helix-like DNA-binding domain superfamily/Winged helix DNA-binding domain"/>
    <property type="match status" value="1"/>
</dbReference>
<dbReference type="CDD" id="cd06171">
    <property type="entry name" value="Sigma70_r4"/>
    <property type="match status" value="1"/>
</dbReference>
<dbReference type="AlphaFoldDB" id="A0A2S6IVB4"/>
<keyword evidence="3" id="KW-0731">Sigma factor</keyword>
<keyword evidence="4" id="KW-0238">DNA-binding</keyword>
<evidence type="ECO:0000256" key="4">
    <source>
        <dbReference type="ARBA" id="ARBA00023125"/>
    </source>
</evidence>
<comment type="similarity">
    <text evidence="1">Belongs to the sigma-70 factor family. ECF subfamily.</text>
</comment>
<gene>
    <name evidence="8" type="ORF">CLV92_102246</name>
</gene>
<proteinExistence type="inferred from homology"/>
<evidence type="ECO:0000313" key="9">
    <source>
        <dbReference type="Proteomes" id="UP000239485"/>
    </source>
</evidence>
<dbReference type="GO" id="GO:0016987">
    <property type="term" value="F:sigma factor activity"/>
    <property type="evidence" value="ECO:0007669"/>
    <property type="project" value="UniProtKB-KW"/>
</dbReference>
<dbReference type="RefSeq" id="WP_104431669.1">
    <property type="nucleotide sequence ID" value="NZ_PTJD01000002.1"/>
</dbReference>
<evidence type="ECO:0000256" key="2">
    <source>
        <dbReference type="ARBA" id="ARBA00023015"/>
    </source>
</evidence>
<dbReference type="PANTHER" id="PTHR43133:SF50">
    <property type="entry name" value="ECF RNA POLYMERASE SIGMA FACTOR SIGM"/>
    <property type="match status" value="1"/>
</dbReference>
<dbReference type="InterPro" id="IPR036388">
    <property type="entry name" value="WH-like_DNA-bd_sf"/>
</dbReference>
<dbReference type="PANTHER" id="PTHR43133">
    <property type="entry name" value="RNA POLYMERASE ECF-TYPE SIGMA FACTO"/>
    <property type="match status" value="1"/>
</dbReference>
<dbReference type="NCBIfam" id="TIGR02937">
    <property type="entry name" value="sigma70-ECF"/>
    <property type="match status" value="1"/>
</dbReference>
<dbReference type="EMBL" id="PTJD01000002">
    <property type="protein sequence ID" value="PPK98093.1"/>
    <property type="molecule type" value="Genomic_DNA"/>
</dbReference>
<evidence type="ECO:0000259" key="6">
    <source>
        <dbReference type="Pfam" id="PF04542"/>
    </source>
</evidence>
<evidence type="ECO:0000256" key="1">
    <source>
        <dbReference type="ARBA" id="ARBA00010641"/>
    </source>
</evidence>
<evidence type="ECO:0000313" key="8">
    <source>
        <dbReference type="EMBL" id="PPK98093.1"/>
    </source>
</evidence>
<sequence length="172" mass="18957">MGDPADFDDFYAATARRVLGHVFLMTGDLAASEDAVAEAFTRAWERWPAVSASRSPEAWVRTVAARVAVSSWRKARNRLLAHHRQAREPAPVDVLGPDHVALVRALRTLPAKHRQAVVLHHLADVSLADVAEEMDAPVGTVKAWLSRGRAALREQLLEVGTTWHQREAQGHA</sequence>
<dbReference type="InterPro" id="IPR039425">
    <property type="entry name" value="RNA_pol_sigma-70-like"/>
</dbReference>
<dbReference type="SUPFAM" id="SSF88946">
    <property type="entry name" value="Sigma2 domain of RNA polymerase sigma factors"/>
    <property type="match status" value="1"/>
</dbReference>
<dbReference type="InterPro" id="IPR013324">
    <property type="entry name" value="RNA_pol_sigma_r3/r4-like"/>
</dbReference>
<accession>A0A2S6IVB4</accession>
<feature type="domain" description="RNA polymerase sigma-70 region 2" evidence="6">
    <location>
        <begin position="11"/>
        <end position="77"/>
    </location>
</feature>
<dbReference type="InterPro" id="IPR014284">
    <property type="entry name" value="RNA_pol_sigma-70_dom"/>
</dbReference>
<protein>
    <submittedName>
        <fullName evidence="8">RNA polymerase sigma-70 factor (ECF subfamily)</fullName>
    </submittedName>
</protein>
<keyword evidence="5" id="KW-0804">Transcription</keyword>
<feature type="domain" description="RNA polymerase sigma factor 70 region 4 type 2" evidence="7">
    <location>
        <begin position="100"/>
        <end position="152"/>
    </location>
</feature>
<dbReference type="InterPro" id="IPR007627">
    <property type="entry name" value="RNA_pol_sigma70_r2"/>
</dbReference>
<dbReference type="Pfam" id="PF04542">
    <property type="entry name" value="Sigma70_r2"/>
    <property type="match status" value="1"/>
</dbReference>
<dbReference type="SUPFAM" id="SSF88659">
    <property type="entry name" value="Sigma3 and sigma4 domains of RNA polymerase sigma factors"/>
    <property type="match status" value="1"/>
</dbReference>
<dbReference type="GO" id="GO:0006352">
    <property type="term" value="P:DNA-templated transcription initiation"/>
    <property type="evidence" value="ECO:0007669"/>
    <property type="project" value="InterPro"/>
</dbReference>
<keyword evidence="2" id="KW-0805">Transcription regulation</keyword>
<organism evidence="8 9">
    <name type="scientific">Kineococcus xinjiangensis</name>
    <dbReference type="NCBI Taxonomy" id="512762"/>
    <lineage>
        <taxon>Bacteria</taxon>
        <taxon>Bacillati</taxon>
        <taxon>Actinomycetota</taxon>
        <taxon>Actinomycetes</taxon>
        <taxon>Kineosporiales</taxon>
        <taxon>Kineosporiaceae</taxon>
        <taxon>Kineococcus</taxon>
    </lineage>
</organism>
<comment type="caution">
    <text evidence="8">The sequence shown here is derived from an EMBL/GenBank/DDBJ whole genome shotgun (WGS) entry which is preliminary data.</text>
</comment>
<keyword evidence="9" id="KW-1185">Reference proteome</keyword>